<accession>A0A1T4LCY7</accession>
<dbReference type="PRINTS" id="PR00081">
    <property type="entry name" value="GDHRDH"/>
</dbReference>
<reference evidence="4" key="1">
    <citation type="submission" date="2017-02" db="EMBL/GenBank/DDBJ databases">
        <authorList>
            <person name="Varghese N."/>
            <person name="Submissions S."/>
        </authorList>
    </citation>
    <scope>NUCLEOTIDE SEQUENCE [LARGE SCALE GENOMIC DNA]</scope>
    <source>
        <strain evidence="4">DSM 15739</strain>
    </source>
</reference>
<evidence type="ECO:0000256" key="2">
    <source>
        <dbReference type="ARBA" id="ARBA00023002"/>
    </source>
</evidence>
<dbReference type="EMBL" id="FUWO01000007">
    <property type="protein sequence ID" value="SJZ52575.1"/>
    <property type="molecule type" value="Genomic_DNA"/>
</dbReference>
<dbReference type="PANTHER" id="PTHR24321:SF8">
    <property type="entry name" value="ESTRADIOL 17-BETA-DEHYDROGENASE 8-RELATED"/>
    <property type="match status" value="1"/>
</dbReference>
<dbReference type="PANTHER" id="PTHR24321">
    <property type="entry name" value="DEHYDROGENASES, SHORT CHAIN"/>
    <property type="match status" value="1"/>
</dbReference>
<dbReference type="GO" id="GO:0016491">
    <property type="term" value="F:oxidoreductase activity"/>
    <property type="evidence" value="ECO:0007669"/>
    <property type="project" value="UniProtKB-KW"/>
</dbReference>
<dbReference type="Pfam" id="PF13561">
    <property type="entry name" value="adh_short_C2"/>
    <property type="match status" value="1"/>
</dbReference>
<gene>
    <name evidence="3" type="ORF">SAMN02746011_01051</name>
</gene>
<dbReference type="PRINTS" id="PR00080">
    <property type="entry name" value="SDRFAMILY"/>
</dbReference>
<sequence>MEVGVQMYKNKVVVVTGDGHGIGLATRKAFEAAGARVYGIDLNPGSFYQGDIGQPAVLQKFVESILKNESKIDVLVNNALPLSVGIHNGSLSEFNDALQVGVVAPFYLTQLLLNHFTPGSSIINLSSTRAFQSQAETESYAAAKGAITALTHNLAVSLSKEQIRVNAIAPGWIDTYQHSFSGSDVSQHPSKKVGVPEDIAELILFLASNKASFINGQTITVDGGMSKLMIYHNDQGWSYYSED</sequence>
<proteinExistence type="inferred from homology"/>
<keyword evidence="2" id="KW-0560">Oxidoreductase</keyword>
<comment type="similarity">
    <text evidence="1">Belongs to the short-chain dehydrogenases/reductases (SDR) family.</text>
</comment>
<evidence type="ECO:0000313" key="4">
    <source>
        <dbReference type="Proteomes" id="UP000189941"/>
    </source>
</evidence>
<dbReference type="Gene3D" id="3.40.50.720">
    <property type="entry name" value="NAD(P)-binding Rossmann-like Domain"/>
    <property type="match status" value="1"/>
</dbReference>
<protein>
    <submittedName>
        <fullName evidence="3">NAD(P)-dependent dehydrogenase, short-chain alcohol dehydrogenase family</fullName>
    </submittedName>
</protein>
<dbReference type="PROSITE" id="PS00061">
    <property type="entry name" value="ADH_SHORT"/>
    <property type="match status" value="1"/>
</dbReference>
<dbReference type="Proteomes" id="UP000189941">
    <property type="component" value="Unassembled WGS sequence"/>
</dbReference>
<dbReference type="AlphaFoldDB" id="A0A1T4LCY7"/>
<name>A0A1T4LCY7_9LACT</name>
<evidence type="ECO:0000256" key="1">
    <source>
        <dbReference type="ARBA" id="ARBA00006484"/>
    </source>
</evidence>
<dbReference type="InterPro" id="IPR020904">
    <property type="entry name" value="Sc_DH/Rdtase_CS"/>
</dbReference>
<keyword evidence="4" id="KW-1185">Reference proteome</keyword>
<dbReference type="SUPFAM" id="SSF51735">
    <property type="entry name" value="NAD(P)-binding Rossmann-fold domains"/>
    <property type="match status" value="1"/>
</dbReference>
<evidence type="ECO:0000313" key="3">
    <source>
        <dbReference type="EMBL" id="SJZ52575.1"/>
    </source>
</evidence>
<dbReference type="STRING" id="1121925.SAMN02746011_01051"/>
<organism evidence="3 4">
    <name type="scientific">Globicatella sulfidifaciens DSM 15739</name>
    <dbReference type="NCBI Taxonomy" id="1121925"/>
    <lineage>
        <taxon>Bacteria</taxon>
        <taxon>Bacillati</taxon>
        <taxon>Bacillota</taxon>
        <taxon>Bacilli</taxon>
        <taxon>Lactobacillales</taxon>
        <taxon>Aerococcaceae</taxon>
        <taxon>Globicatella</taxon>
    </lineage>
</organism>
<dbReference type="InterPro" id="IPR036291">
    <property type="entry name" value="NAD(P)-bd_dom_sf"/>
</dbReference>
<dbReference type="InterPro" id="IPR002347">
    <property type="entry name" value="SDR_fam"/>
</dbReference>